<keyword evidence="1" id="KW-0472">Membrane</keyword>
<evidence type="ECO:0000256" key="1">
    <source>
        <dbReference type="SAM" id="Phobius"/>
    </source>
</evidence>
<evidence type="ECO:0000313" key="3">
    <source>
        <dbReference type="Proteomes" id="UP001595797"/>
    </source>
</evidence>
<keyword evidence="3" id="KW-1185">Reference proteome</keyword>
<name>A0ABV9TKV5_9MICC</name>
<dbReference type="Proteomes" id="UP001595797">
    <property type="component" value="Unassembled WGS sequence"/>
</dbReference>
<reference evidence="3" key="1">
    <citation type="journal article" date="2019" name="Int. J. Syst. Evol. Microbiol.">
        <title>The Global Catalogue of Microorganisms (GCM) 10K type strain sequencing project: providing services to taxonomists for standard genome sequencing and annotation.</title>
        <authorList>
            <consortium name="The Broad Institute Genomics Platform"/>
            <consortium name="The Broad Institute Genome Sequencing Center for Infectious Disease"/>
            <person name="Wu L."/>
            <person name="Ma J."/>
        </authorList>
    </citation>
    <scope>NUCLEOTIDE SEQUENCE [LARGE SCALE GENOMIC DNA]</scope>
    <source>
        <strain evidence="3">CGMCC 4.6946</strain>
    </source>
</reference>
<sequence>MAPSQSSALRPSLAVRLGTFLLVIGIVVGVALLVIEPSGQGANPGPALVGLGLVLVVIGRFGQMRHRARRQELSAPGNS</sequence>
<keyword evidence="1" id="KW-0812">Transmembrane</keyword>
<keyword evidence="1" id="KW-1133">Transmembrane helix</keyword>
<feature type="transmembrane region" description="Helical" evidence="1">
    <location>
        <begin position="12"/>
        <end position="35"/>
    </location>
</feature>
<feature type="transmembrane region" description="Helical" evidence="1">
    <location>
        <begin position="41"/>
        <end position="61"/>
    </location>
</feature>
<gene>
    <name evidence="2" type="ORF">ACFPCS_13855</name>
</gene>
<protein>
    <submittedName>
        <fullName evidence="2">Uncharacterized protein</fullName>
    </submittedName>
</protein>
<accession>A0ABV9TKV5</accession>
<dbReference type="RefSeq" id="WP_277552651.1">
    <property type="nucleotide sequence ID" value="NZ_JARAMH010000032.1"/>
</dbReference>
<evidence type="ECO:0000313" key="2">
    <source>
        <dbReference type="EMBL" id="MFC4904655.1"/>
    </source>
</evidence>
<comment type="caution">
    <text evidence="2">The sequence shown here is derived from an EMBL/GenBank/DDBJ whole genome shotgun (WGS) entry which is preliminary data.</text>
</comment>
<proteinExistence type="predicted"/>
<dbReference type="EMBL" id="JBHSIW010000019">
    <property type="protein sequence ID" value="MFC4904655.1"/>
    <property type="molecule type" value="Genomic_DNA"/>
</dbReference>
<organism evidence="2 3">
    <name type="scientific">Kocuria oceani</name>
    <dbReference type="NCBI Taxonomy" id="988827"/>
    <lineage>
        <taxon>Bacteria</taxon>
        <taxon>Bacillati</taxon>
        <taxon>Actinomycetota</taxon>
        <taxon>Actinomycetes</taxon>
        <taxon>Micrococcales</taxon>
        <taxon>Micrococcaceae</taxon>
        <taxon>Kocuria</taxon>
    </lineage>
</organism>